<proteinExistence type="predicted"/>
<keyword evidence="2" id="KW-0732">Signal</keyword>
<accession>A0AAN8FKJ0</accession>
<name>A0AAN8FKJ0_TRICO</name>
<reference evidence="3 4" key="1">
    <citation type="submission" date="2019-10" db="EMBL/GenBank/DDBJ databases">
        <title>Assembly and Annotation for the nematode Trichostrongylus colubriformis.</title>
        <authorList>
            <person name="Martin J."/>
        </authorList>
    </citation>
    <scope>NUCLEOTIDE SEQUENCE [LARGE SCALE GENOMIC DNA]</scope>
    <source>
        <strain evidence="3">G859</strain>
        <tissue evidence="3">Whole worm</tissue>
    </source>
</reference>
<dbReference type="EMBL" id="WIXE01006989">
    <property type="protein sequence ID" value="KAK5980801.1"/>
    <property type="molecule type" value="Genomic_DNA"/>
</dbReference>
<feature type="chain" id="PRO_5042858064" description="Secreted protein" evidence="2">
    <location>
        <begin position="24"/>
        <end position="92"/>
    </location>
</feature>
<feature type="region of interest" description="Disordered" evidence="1">
    <location>
        <begin position="72"/>
        <end position="92"/>
    </location>
</feature>
<evidence type="ECO:0000256" key="1">
    <source>
        <dbReference type="SAM" id="MobiDB-lite"/>
    </source>
</evidence>
<gene>
    <name evidence="3" type="ORF">GCK32_012345</name>
</gene>
<feature type="signal peptide" evidence="2">
    <location>
        <begin position="1"/>
        <end position="23"/>
    </location>
</feature>
<evidence type="ECO:0008006" key="5">
    <source>
        <dbReference type="Google" id="ProtNLM"/>
    </source>
</evidence>
<evidence type="ECO:0000313" key="3">
    <source>
        <dbReference type="EMBL" id="KAK5980801.1"/>
    </source>
</evidence>
<dbReference type="Proteomes" id="UP001331761">
    <property type="component" value="Unassembled WGS sequence"/>
</dbReference>
<protein>
    <recommendedName>
        <fullName evidence="5">Secreted protein</fullName>
    </recommendedName>
</protein>
<evidence type="ECO:0000256" key="2">
    <source>
        <dbReference type="SAM" id="SignalP"/>
    </source>
</evidence>
<keyword evidence="4" id="KW-1185">Reference proteome</keyword>
<dbReference type="AlphaFoldDB" id="A0AAN8FKJ0"/>
<organism evidence="3 4">
    <name type="scientific">Trichostrongylus colubriformis</name>
    <name type="common">Black scour worm</name>
    <dbReference type="NCBI Taxonomy" id="6319"/>
    <lineage>
        <taxon>Eukaryota</taxon>
        <taxon>Metazoa</taxon>
        <taxon>Ecdysozoa</taxon>
        <taxon>Nematoda</taxon>
        <taxon>Chromadorea</taxon>
        <taxon>Rhabditida</taxon>
        <taxon>Rhabditina</taxon>
        <taxon>Rhabditomorpha</taxon>
        <taxon>Strongyloidea</taxon>
        <taxon>Trichostrongylidae</taxon>
        <taxon>Trichostrongylus</taxon>
    </lineage>
</organism>
<sequence>MSLKPSSFAEWLLFAGLFSLALSQPPMPFPDYGPWGGHHWRPHPPPWRRRPPWMRPPPPFPPPPVCVRTLEDGRRSKTTRGCSEGLNGTLPA</sequence>
<comment type="caution">
    <text evidence="3">The sequence shown here is derived from an EMBL/GenBank/DDBJ whole genome shotgun (WGS) entry which is preliminary data.</text>
</comment>
<evidence type="ECO:0000313" key="4">
    <source>
        <dbReference type="Proteomes" id="UP001331761"/>
    </source>
</evidence>